<dbReference type="EMBL" id="JAPDRL010000623">
    <property type="protein sequence ID" value="KAJ9650767.1"/>
    <property type="molecule type" value="Genomic_DNA"/>
</dbReference>
<sequence>MLPPPLPESAHGSSSSGSSRKRKRTQLHSQASSVASSADGSRRGIAFSSATRDKVKRLNSGDACWHCGASPVDVCHIITKNNRQFELNKSAGLLNIDSLADDANAVPLCPLCHRNFDDLINPGFIFFPCDIVFFETFEQADFRRRRERYFTTRTPVQRITPTGVDYRAHQLRAGRIEEDVNGGLYQRYMLYDYLPKYRCCAAVNRVGQVFEAAPWHGDPMAALHRSFAALSSTVLRGLPLDKRMELQELQNLYIQNDASYMTPGAQDEHLDHPGSPRHSFESSGGFPGSHGHAYR</sequence>
<comment type="caution">
    <text evidence="2">The sequence shown here is derived from an EMBL/GenBank/DDBJ whole genome shotgun (WGS) entry which is preliminary data.</text>
</comment>
<evidence type="ECO:0000313" key="2">
    <source>
        <dbReference type="EMBL" id="KAJ9650767.1"/>
    </source>
</evidence>
<feature type="region of interest" description="Disordered" evidence="1">
    <location>
        <begin position="1"/>
        <end position="38"/>
    </location>
</feature>
<feature type="region of interest" description="Disordered" evidence="1">
    <location>
        <begin position="263"/>
        <end position="295"/>
    </location>
</feature>
<gene>
    <name evidence="2" type="ORF">H2201_009295</name>
</gene>
<proteinExistence type="predicted"/>
<evidence type="ECO:0000313" key="3">
    <source>
        <dbReference type="Proteomes" id="UP001172684"/>
    </source>
</evidence>
<dbReference type="Proteomes" id="UP001172684">
    <property type="component" value="Unassembled WGS sequence"/>
</dbReference>
<feature type="compositionally biased region" description="Polar residues" evidence="1">
    <location>
        <begin position="27"/>
        <end position="38"/>
    </location>
</feature>
<feature type="non-terminal residue" evidence="2">
    <location>
        <position position="295"/>
    </location>
</feature>
<feature type="compositionally biased region" description="Basic and acidic residues" evidence="1">
    <location>
        <begin position="266"/>
        <end position="280"/>
    </location>
</feature>
<accession>A0ABQ9NF23</accession>
<reference evidence="2" key="1">
    <citation type="submission" date="2022-10" db="EMBL/GenBank/DDBJ databases">
        <title>Culturing micro-colonial fungi from biological soil crusts in the Mojave desert and describing Neophaeococcomyces mojavensis, and introducing the new genera and species Taxawa tesnikishii.</title>
        <authorList>
            <person name="Kurbessoian T."/>
            <person name="Stajich J.E."/>
        </authorList>
    </citation>
    <scope>NUCLEOTIDE SEQUENCE</scope>
    <source>
        <strain evidence="2">TK_1</strain>
    </source>
</reference>
<organism evidence="2 3">
    <name type="scientific">Coniosporium apollinis</name>
    <dbReference type="NCBI Taxonomy" id="61459"/>
    <lineage>
        <taxon>Eukaryota</taxon>
        <taxon>Fungi</taxon>
        <taxon>Dikarya</taxon>
        <taxon>Ascomycota</taxon>
        <taxon>Pezizomycotina</taxon>
        <taxon>Dothideomycetes</taxon>
        <taxon>Dothideomycetes incertae sedis</taxon>
        <taxon>Coniosporium</taxon>
    </lineage>
</organism>
<keyword evidence="3" id="KW-1185">Reference proteome</keyword>
<evidence type="ECO:0000256" key="1">
    <source>
        <dbReference type="SAM" id="MobiDB-lite"/>
    </source>
</evidence>
<protein>
    <recommendedName>
        <fullName evidence="4">HNH nuclease domain-containing protein</fullName>
    </recommendedName>
</protein>
<name>A0ABQ9NF23_9PEZI</name>
<evidence type="ECO:0008006" key="4">
    <source>
        <dbReference type="Google" id="ProtNLM"/>
    </source>
</evidence>